<protein>
    <recommendedName>
        <fullName evidence="2">3-keto-alpha-glucoside-1,2-lyase/3-keto-2-hydroxy-glucal hydratase domain-containing protein</fullName>
    </recommendedName>
</protein>
<dbReference type="EMBL" id="BMKM01000001">
    <property type="protein sequence ID" value="GGE06888.1"/>
    <property type="molecule type" value="Genomic_DNA"/>
</dbReference>
<feature type="chain" id="PRO_5034695532" description="3-keto-alpha-glucoside-1,2-lyase/3-keto-2-hydroxy-glucal hydratase domain-containing protein" evidence="1">
    <location>
        <begin position="26"/>
        <end position="265"/>
    </location>
</feature>
<accession>A0A8H9FWI9</accession>
<feature type="domain" description="3-keto-alpha-glucoside-1,2-lyase/3-keto-2-hydroxy-glucal hydratase" evidence="2">
    <location>
        <begin position="45"/>
        <end position="262"/>
    </location>
</feature>
<evidence type="ECO:0000313" key="3">
    <source>
        <dbReference type="EMBL" id="GGE06888.1"/>
    </source>
</evidence>
<comment type="caution">
    <text evidence="3">The sequence shown here is derived from an EMBL/GenBank/DDBJ whole genome shotgun (WGS) entry which is preliminary data.</text>
</comment>
<evidence type="ECO:0000256" key="1">
    <source>
        <dbReference type="SAM" id="SignalP"/>
    </source>
</evidence>
<evidence type="ECO:0000313" key="4">
    <source>
        <dbReference type="Proteomes" id="UP000614460"/>
    </source>
</evidence>
<organism evidence="3 4">
    <name type="scientific">Sphingobacterium cellulitidis</name>
    <dbReference type="NCBI Taxonomy" id="1768011"/>
    <lineage>
        <taxon>Bacteria</taxon>
        <taxon>Pseudomonadati</taxon>
        <taxon>Bacteroidota</taxon>
        <taxon>Sphingobacteriia</taxon>
        <taxon>Sphingobacteriales</taxon>
        <taxon>Sphingobacteriaceae</taxon>
        <taxon>Sphingobacterium</taxon>
    </lineage>
</organism>
<dbReference type="Proteomes" id="UP000614460">
    <property type="component" value="Unassembled WGS sequence"/>
</dbReference>
<name>A0A8H9FWI9_9SPHI</name>
<reference evidence="3" key="2">
    <citation type="submission" date="2020-09" db="EMBL/GenBank/DDBJ databases">
        <authorList>
            <person name="Sun Q."/>
            <person name="Zhou Y."/>
        </authorList>
    </citation>
    <scope>NUCLEOTIDE SEQUENCE</scope>
    <source>
        <strain evidence="3">CGMCC 1.15966</strain>
    </source>
</reference>
<dbReference type="AlphaFoldDB" id="A0A8H9FWI9"/>
<dbReference type="RefSeq" id="WP_220476611.1">
    <property type="nucleotide sequence ID" value="NZ_BMKM01000001.1"/>
</dbReference>
<dbReference type="Gene3D" id="2.60.120.560">
    <property type="entry name" value="Exo-inulinase, domain 1"/>
    <property type="match status" value="1"/>
</dbReference>
<dbReference type="InterPro" id="IPR010496">
    <property type="entry name" value="AL/BT2_dom"/>
</dbReference>
<evidence type="ECO:0000259" key="2">
    <source>
        <dbReference type="Pfam" id="PF06439"/>
    </source>
</evidence>
<keyword evidence="1" id="KW-0732">Signal</keyword>
<gene>
    <name evidence="3" type="ORF">GCM10011516_00760</name>
</gene>
<feature type="signal peptide" evidence="1">
    <location>
        <begin position="1"/>
        <end position="25"/>
    </location>
</feature>
<proteinExistence type="predicted"/>
<dbReference type="PROSITE" id="PS51257">
    <property type="entry name" value="PROKAR_LIPOPROTEIN"/>
    <property type="match status" value="1"/>
</dbReference>
<dbReference type="Pfam" id="PF06439">
    <property type="entry name" value="3keto-disac_hyd"/>
    <property type="match status" value="1"/>
</dbReference>
<dbReference type="GO" id="GO:0016787">
    <property type="term" value="F:hydrolase activity"/>
    <property type="evidence" value="ECO:0007669"/>
    <property type="project" value="InterPro"/>
</dbReference>
<reference evidence="3" key="1">
    <citation type="journal article" date="2014" name="Int. J. Syst. Evol. Microbiol.">
        <title>Complete genome sequence of Corynebacterium casei LMG S-19264T (=DSM 44701T), isolated from a smear-ripened cheese.</title>
        <authorList>
            <consortium name="US DOE Joint Genome Institute (JGI-PGF)"/>
            <person name="Walter F."/>
            <person name="Albersmeier A."/>
            <person name="Kalinowski J."/>
            <person name="Ruckert C."/>
        </authorList>
    </citation>
    <scope>NUCLEOTIDE SEQUENCE</scope>
    <source>
        <strain evidence="3">CGMCC 1.15966</strain>
    </source>
</reference>
<sequence>MKKIFKFSCICLTATVLLSSCNGNTAEKNNATDSTSTENTMSEQGYIAMFEPNSLSGWEGDSTYWKMENGVLSGEIREDQEPLKNNTFLIWNGGDVGDFSLKTKFKISENGNSGVNYRSDRFTELPNALRGYQADIDGKNNYTGQNYEERKRTTLAYRGQRTEILNPADGVKGESKGNAWTNMKVLDSVATPEELKTIVKPNDWNDLEIVAEGNKLTHYVNGKIIAEVIDNDPENRKDKGLIGVQVHVGPPMKVEYKDMQIKIIK</sequence>
<keyword evidence="4" id="KW-1185">Reference proteome</keyword>